<dbReference type="Proteomes" id="UP001221898">
    <property type="component" value="Unassembled WGS sequence"/>
</dbReference>
<keyword evidence="1" id="KW-1133">Transmembrane helix</keyword>
<reference evidence="2" key="1">
    <citation type="journal article" date="2023" name="Science">
        <title>Genome structures resolve the early diversification of teleost fishes.</title>
        <authorList>
            <person name="Parey E."/>
            <person name="Louis A."/>
            <person name="Montfort J."/>
            <person name="Bouchez O."/>
            <person name="Roques C."/>
            <person name="Iampietro C."/>
            <person name="Lluch J."/>
            <person name="Castinel A."/>
            <person name="Donnadieu C."/>
            <person name="Desvignes T."/>
            <person name="Floi Bucao C."/>
            <person name="Jouanno E."/>
            <person name="Wen M."/>
            <person name="Mejri S."/>
            <person name="Dirks R."/>
            <person name="Jansen H."/>
            <person name="Henkel C."/>
            <person name="Chen W.J."/>
            <person name="Zahm M."/>
            <person name="Cabau C."/>
            <person name="Klopp C."/>
            <person name="Thompson A.W."/>
            <person name="Robinson-Rechavi M."/>
            <person name="Braasch I."/>
            <person name="Lecointre G."/>
            <person name="Bobe J."/>
            <person name="Postlethwait J.H."/>
            <person name="Berthelot C."/>
            <person name="Roest Crollius H."/>
            <person name="Guiguen Y."/>
        </authorList>
    </citation>
    <scope>NUCLEOTIDE SEQUENCE</scope>
    <source>
        <strain evidence="2">NC1722</strain>
    </source>
</reference>
<evidence type="ECO:0000313" key="3">
    <source>
        <dbReference type="Proteomes" id="UP001221898"/>
    </source>
</evidence>
<dbReference type="AlphaFoldDB" id="A0AAD7SSY0"/>
<name>A0AAD7SSY0_9TELE</name>
<keyword evidence="1" id="KW-0472">Membrane</keyword>
<evidence type="ECO:0000256" key="1">
    <source>
        <dbReference type="SAM" id="Phobius"/>
    </source>
</evidence>
<protein>
    <submittedName>
        <fullName evidence="2">Uncharacterized protein</fullName>
    </submittedName>
</protein>
<keyword evidence="1" id="KW-0812">Transmembrane</keyword>
<organism evidence="2 3">
    <name type="scientific">Aldrovandia affinis</name>
    <dbReference type="NCBI Taxonomy" id="143900"/>
    <lineage>
        <taxon>Eukaryota</taxon>
        <taxon>Metazoa</taxon>
        <taxon>Chordata</taxon>
        <taxon>Craniata</taxon>
        <taxon>Vertebrata</taxon>
        <taxon>Euteleostomi</taxon>
        <taxon>Actinopterygii</taxon>
        <taxon>Neopterygii</taxon>
        <taxon>Teleostei</taxon>
        <taxon>Notacanthiformes</taxon>
        <taxon>Halosauridae</taxon>
        <taxon>Aldrovandia</taxon>
    </lineage>
</organism>
<keyword evidence="3" id="KW-1185">Reference proteome</keyword>
<dbReference type="EMBL" id="JAINUG010000036">
    <property type="protein sequence ID" value="KAJ8408128.1"/>
    <property type="molecule type" value="Genomic_DNA"/>
</dbReference>
<gene>
    <name evidence="2" type="ORF">AAFF_G00263560</name>
</gene>
<feature type="transmembrane region" description="Helical" evidence="1">
    <location>
        <begin position="154"/>
        <end position="174"/>
    </location>
</feature>
<evidence type="ECO:0000313" key="2">
    <source>
        <dbReference type="EMBL" id="KAJ8408128.1"/>
    </source>
</evidence>
<proteinExistence type="predicted"/>
<accession>A0AAD7SSY0</accession>
<sequence length="206" mass="22894">MRGVCEEMMYEEIQEHFPGVCTAGSRQVSLPLPQRGVVRGPGAEAGAGHHGTRASRKCAGHLPPGRHALPAGLLPGQVCRGTALPEVSFTHSPETHPRGLWLQGRVHLPERGSSEHPQRPTRECTHYADVRRGAAHGPRAPMSISRDITNHPSFFGLFTPPSFLPFFIIFFFLLGSDKHSLGFRESWCFFFSLNNARIINWNPVIW</sequence>
<comment type="caution">
    <text evidence="2">The sequence shown here is derived from an EMBL/GenBank/DDBJ whole genome shotgun (WGS) entry which is preliminary data.</text>
</comment>